<evidence type="ECO:0008006" key="3">
    <source>
        <dbReference type="Google" id="ProtNLM"/>
    </source>
</evidence>
<accession>X0WGV3</accession>
<feature type="region of interest" description="Disordered" evidence="1">
    <location>
        <begin position="1"/>
        <end position="64"/>
    </location>
</feature>
<reference evidence="2" key="1">
    <citation type="journal article" date="2014" name="Front. Microbiol.">
        <title>High frequency of phylogenetically diverse reductive dehalogenase-homologous genes in deep subseafloor sedimentary metagenomes.</title>
        <authorList>
            <person name="Kawai M."/>
            <person name="Futagami T."/>
            <person name="Toyoda A."/>
            <person name="Takaki Y."/>
            <person name="Nishi S."/>
            <person name="Hori S."/>
            <person name="Arai W."/>
            <person name="Tsubouchi T."/>
            <person name="Morono Y."/>
            <person name="Uchiyama I."/>
            <person name="Ito T."/>
            <person name="Fujiyama A."/>
            <person name="Inagaki F."/>
            <person name="Takami H."/>
        </authorList>
    </citation>
    <scope>NUCLEOTIDE SEQUENCE</scope>
    <source>
        <strain evidence="2">Expedition CK06-06</strain>
    </source>
</reference>
<organism evidence="2">
    <name type="scientific">marine sediment metagenome</name>
    <dbReference type="NCBI Taxonomy" id="412755"/>
    <lineage>
        <taxon>unclassified sequences</taxon>
        <taxon>metagenomes</taxon>
        <taxon>ecological metagenomes</taxon>
    </lineage>
</organism>
<feature type="compositionally biased region" description="Basic and acidic residues" evidence="1">
    <location>
        <begin position="55"/>
        <end position="64"/>
    </location>
</feature>
<feature type="compositionally biased region" description="Low complexity" evidence="1">
    <location>
        <begin position="14"/>
        <end position="42"/>
    </location>
</feature>
<sequence length="81" mass="8428">MPGGAKFCPECGHTSAGASTSSTRNAVAPPPNTSSSAATSTPLPEPGTHFASGRYRIDRPLGEGAKKRVYLARDTLIDREV</sequence>
<proteinExistence type="predicted"/>
<dbReference type="EMBL" id="BARS01026117">
    <property type="protein sequence ID" value="GAG11921.1"/>
    <property type="molecule type" value="Genomic_DNA"/>
</dbReference>
<name>X0WGV3_9ZZZZ</name>
<evidence type="ECO:0000313" key="2">
    <source>
        <dbReference type="EMBL" id="GAG11921.1"/>
    </source>
</evidence>
<dbReference type="Gene3D" id="3.30.200.20">
    <property type="entry name" value="Phosphorylase Kinase, domain 1"/>
    <property type="match status" value="1"/>
</dbReference>
<protein>
    <recommendedName>
        <fullName evidence="3">Serine/threonine protein kinase</fullName>
    </recommendedName>
</protein>
<feature type="non-terminal residue" evidence="2">
    <location>
        <position position="81"/>
    </location>
</feature>
<comment type="caution">
    <text evidence="2">The sequence shown here is derived from an EMBL/GenBank/DDBJ whole genome shotgun (WGS) entry which is preliminary data.</text>
</comment>
<dbReference type="AlphaFoldDB" id="X0WGV3"/>
<evidence type="ECO:0000256" key="1">
    <source>
        <dbReference type="SAM" id="MobiDB-lite"/>
    </source>
</evidence>
<gene>
    <name evidence="2" type="ORF">S01H1_41195</name>
</gene>